<dbReference type="EMBL" id="JBDPGJ010000007">
    <property type="protein sequence ID" value="MEX0409062.1"/>
    <property type="molecule type" value="Genomic_DNA"/>
</dbReference>
<dbReference type="PANTHER" id="PTHR46268:SF15">
    <property type="entry name" value="UNIVERSAL STRESS PROTEIN HP_0031"/>
    <property type="match status" value="1"/>
</dbReference>
<dbReference type="PANTHER" id="PTHR46268">
    <property type="entry name" value="STRESS RESPONSE PROTEIN NHAX"/>
    <property type="match status" value="1"/>
</dbReference>
<evidence type="ECO:0000313" key="4">
    <source>
        <dbReference type="Proteomes" id="UP001556692"/>
    </source>
</evidence>
<comment type="similarity">
    <text evidence="1">Belongs to the universal stress protein A family.</text>
</comment>
<accession>A0ABV3SQH9</accession>
<dbReference type="RefSeq" id="WP_367956903.1">
    <property type="nucleotide sequence ID" value="NZ_JBDPGJ010000007.1"/>
</dbReference>
<gene>
    <name evidence="3" type="ORF">ABGN05_25805</name>
</gene>
<evidence type="ECO:0000313" key="3">
    <source>
        <dbReference type="EMBL" id="MEX0409062.1"/>
    </source>
</evidence>
<dbReference type="InterPro" id="IPR006016">
    <property type="entry name" value="UspA"/>
</dbReference>
<dbReference type="CDD" id="cd00293">
    <property type="entry name" value="USP-like"/>
    <property type="match status" value="1"/>
</dbReference>
<proteinExistence type="inferred from homology"/>
<feature type="domain" description="UspA" evidence="2">
    <location>
        <begin position="3"/>
        <end position="120"/>
    </location>
</feature>
<name>A0ABV3SQH9_9HYPH</name>
<protein>
    <submittedName>
        <fullName evidence="3">Universal stress protein</fullName>
    </submittedName>
</protein>
<dbReference type="SUPFAM" id="SSF52402">
    <property type="entry name" value="Adenine nucleotide alpha hydrolases-like"/>
    <property type="match status" value="2"/>
</dbReference>
<dbReference type="Pfam" id="PF00582">
    <property type="entry name" value="Usp"/>
    <property type="match status" value="1"/>
</dbReference>
<evidence type="ECO:0000256" key="1">
    <source>
        <dbReference type="ARBA" id="ARBA00008791"/>
    </source>
</evidence>
<sequence length="274" mass="29743">MIYRTVMVQLDLDGAPEPRIRFALDVAGRFEADLIGFCAAQPHTSVAPMDGAIVSAELMQRESEEIEARLKEIGQAFESIAGHGESVSFRGSVGDPTRLFAENARAADLLVTGIPKEGTHDTFRSPDLGTLILSAGRPVLVASGSQEPLKSERVLVAWKDTREARRAVIDAMPFLAHAKDVLVATVDEDDRIRSKESLADVVRFLMKHGVAARSECLLPADEEFGDTLSTTAFEMGADLIVSGGYGHSRLREWAFGGVTRRLLHASSVNRLLSN</sequence>
<comment type="caution">
    <text evidence="3">The sequence shown here is derived from an EMBL/GenBank/DDBJ whole genome shotgun (WGS) entry which is preliminary data.</text>
</comment>
<dbReference type="Gene3D" id="3.40.50.12370">
    <property type="match status" value="1"/>
</dbReference>
<keyword evidence="4" id="KW-1185">Reference proteome</keyword>
<reference evidence="3 4" key="1">
    <citation type="submission" date="2024-05" db="EMBL/GenBank/DDBJ databases">
        <authorList>
            <person name="Jiang F."/>
        </authorList>
    </citation>
    <scope>NUCLEOTIDE SEQUENCE [LARGE SCALE GENOMIC DNA]</scope>
    <source>
        <strain evidence="3 4">LZ166</strain>
    </source>
</reference>
<evidence type="ECO:0000259" key="2">
    <source>
        <dbReference type="Pfam" id="PF00582"/>
    </source>
</evidence>
<organism evidence="3 4">
    <name type="scientific">Aquibium pacificus</name>
    <dbReference type="NCBI Taxonomy" id="3153579"/>
    <lineage>
        <taxon>Bacteria</taxon>
        <taxon>Pseudomonadati</taxon>
        <taxon>Pseudomonadota</taxon>
        <taxon>Alphaproteobacteria</taxon>
        <taxon>Hyphomicrobiales</taxon>
        <taxon>Phyllobacteriaceae</taxon>
        <taxon>Aquibium</taxon>
    </lineage>
</organism>
<dbReference type="Proteomes" id="UP001556692">
    <property type="component" value="Unassembled WGS sequence"/>
</dbReference>